<keyword evidence="2" id="KW-0963">Cytoplasm</keyword>
<feature type="region of interest" description="Disordered" evidence="7">
    <location>
        <begin position="251"/>
        <end position="310"/>
    </location>
</feature>
<evidence type="ECO:0000256" key="4">
    <source>
        <dbReference type="ARBA" id="ARBA00022801"/>
    </source>
</evidence>
<dbReference type="Proteomes" id="UP001209878">
    <property type="component" value="Unassembled WGS sequence"/>
</dbReference>
<dbReference type="Gene3D" id="1.10.1580.10">
    <property type="match status" value="1"/>
</dbReference>
<sequence>MGKNKPSGNLGRSIIKDRFGKKHRRPDGQSHVHTTDLDDGYEWGRLNLQSVTERSALNDFLATAELAGTEFTAEKMNVSFANPVKYTAFLTKEEVSAIRHAQDEHKSFLKIPRRPHWDESTTPDQLDQLERESFLDWRKKLAELQDVDGLVLTPFEKNLQFWRQLWRVIERSDIVVQIVDGRNPLLFRCEDLETYTKEVSADKLNLLLINKADHLTEEQRCLWAEYFDSIGVRTVFWSAVAETERLNILSKEAEAEAEGNTSERERDDSDGEEEEEEDEEVAAVAASMETLDTAESDSRTEPCDTVTMTTTGDTVDSVTVEDDTETCQACGDPGKWTNSPSLVNGEELITLFHSLHRGKKVHEGVTTIGLVGYPNVGKSSTINAILQTKKVPVSATPGRTKHFQTLFVEKDLMLCDCPGLVMPSFVATKAEMVCCGILPIDEMRDCIPPIALVCENIGREILEACYGFLLPLPGDGEDPKRSPTPHELLGSYACMRGFMTHKGVPDYPRAARLILKDFVNGKLLFCYPVPGVSAALFKPTTTVEKTHRVPVNDASVGKCTATANKHSVYKNELDRRFFSKQSDTPRIGSRGVLGSIGVTNRDQLNSSGDRAEASMSEATQKSWKKHHNRNKKEKLRRLNSHLDA</sequence>
<evidence type="ECO:0000256" key="3">
    <source>
        <dbReference type="ARBA" id="ARBA00022741"/>
    </source>
</evidence>
<feature type="region of interest" description="Disordered" evidence="7">
    <location>
        <begin position="589"/>
        <end position="644"/>
    </location>
</feature>
<name>A0AAD9NRU6_RIDPI</name>
<feature type="compositionally biased region" description="Basic residues" evidence="7">
    <location>
        <begin position="622"/>
        <end position="644"/>
    </location>
</feature>
<keyword evidence="5" id="KW-0342">GTP-binding</keyword>
<dbReference type="GO" id="GO:0005829">
    <property type="term" value="C:cytosol"/>
    <property type="evidence" value="ECO:0007669"/>
    <property type="project" value="TreeGrafter"/>
</dbReference>
<dbReference type="EMBL" id="JAODUO010000441">
    <property type="protein sequence ID" value="KAK2180472.1"/>
    <property type="molecule type" value="Genomic_DNA"/>
</dbReference>
<comment type="subcellular location">
    <subcellularLocation>
        <location evidence="1">Cytoplasm</location>
    </subcellularLocation>
</comment>
<dbReference type="CDD" id="cd01857">
    <property type="entry name" value="HSR1_MMR1"/>
    <property type="match status" value="1"/>
</dbReference>
<keyword evidence="10" id="KW-1185">Reference proteome</keyword>
<evidence type="ECO:0000256" key="7">
    <source>
        <dbReference type="SAM" id="MobiDB-lite"/>
    </source>
</evidence>
<dbReference type="GO" id="GO:0000054">
    <property type="term" value="P:ribosomal subunit export from nucleus"/>
    <property type="evidence" value="ECO:0007669"/>
    <property type="project" value="TreeGrafter"/>
</dbReference>
<feature type="compositionally biased region" description="Polar residues" evidence="7">
    <location>
        <begin position="597"/>
        <end position="608"/>
    </location>
</feature>
<keyword evidence="4" id="KW-0378">Hydrolase</keyword>
<evidence type="ECO:0000256" key="6">
    <source>
        <dbReference type="ARBA" id="ARBA00040145"/>
    </source>
</evidence>
<accession>A0AAD9NRU6</accession>
<feature type="domain" description="CP-type G" evidence="8">
    <location>
        <begin position="162"/>
        <end position="423"/>
    </location>
</feature>
<evidence type="ECO:0000313" key="10">
    <source>
        <dbReference type="Proteomes" id="UP001209878"/>
    </source>
</evidence>
<dbReference type="PANTHER" id="PTHR45709">
    <property type="entry name" value="LARGE SUBUNIT GTPASE 1 HOMOLOG-RELATED"/>
    <property type="match status" value="1"/>
</dbReference>
<dbReference type="GO" id="GO:0005525">
    <property type="term" value="F:GTP binding"/>
    <property type="evidence" value="ECO:0007669"/>
    <property type="project" value="UniProtKB-KW"/>
</dbReference>
<dbReference type="InterPro" id="IPR023179">
    <property type="entry name" value="GTP-bd_ortho_bundle_sf"/>
</dbReference>
<gene>
    <name evidence="9" type="ORF">NP493_441g01036</name>
</gene>
<evidence type="ECO:0000256" key="1">
    <source>
        <dbReference type="ARBA" id="ARBA00004496"/>
    </source>
</evidence>
<feature type="compositionally biased region" description="Acidic residues" evidence="7">
    <location>
        <begin position="268"/>
        <end position="281"/>
    </location>
</feature>
<evidence type="ECO:0000259" key="8">
    <source>
        <dbReference type="PROSITE" id="PS51721"/>
    </source>
</evidence>
<dbReference type="InterPro" id="IPR030378">
    <property type="entry name" value="G_CP_dom"/>
</dbReference>
<proteinExistence type="predicted"/>
<dbReference type="Pfam" id="PF01926">
    <property type="entry name" value="MMR_HSR1"/>
    <property type="match status" value="1"/>
</dbReference>
<protein>
    <recommendedName>
        <fullName evidence="6">Large subunit GTPase 1 homolog</fullName>
    </recommendedName>
</protein>
<dbReference type="PANTHER" id="PTHR45709:SF2">
    <property type="entry name" value="LARGE SUBUNIT GTPASE 1 HOMOLOG"/>
    <property type="match status" value="1"/>
</dbReference>
<reference evidence="9" key="1">
    <citation type="journal article" date="2023" name="Mol. Biol. Evol.">
        <title>Third-Generation Sequencing Reveals the Adaptive Role of the Epigenome in Three Deep-Sea Polychaetes.</title>
        <authorList>
            <person name="Perez M."/>
            <person name="Aroh O."/>
            <person name="Sun Y."/>
            <person name="Lan Y."/>
            <person name="Juniper S.K."/>
            <person name="Young C.R."/>
            <person name="Angers B."/>
            <person name="Qian P.Y."/>
        </authorList>
    </citation>
    <scope>NUCLEOTIDE SEQUENCE</scope>
    <source>
        <strain evidence="9">R07B-5</strain>
    </source>
</reference>
<dbReference type="GO" id="GO:0003924">
    <property type="term" value="F:GTPase activity"/>
    <property type="evidence" value="ECO:0007669"/>
    <property type="project" value="InterPro"/>
</dbReference>
<dbReference type="InterPro" id="IPR043358">
    <property type="entry name" value="GNL1-like"/>
</dbReference>
<evidence type="ECO:0000256" key="5">
    <source>
        <dbReference type="ARBA" id="ARBA00023134"/>
    </source>
</evidence>
<evidence type="ECO:0000313" key="9">
    <source>
        <dbReference type="EMBL" id="KAK2180472.1"/>
    </source>
</evidence>
<dbReference type="PROSITE" id="PS51721">
    <property type="entry name" value="G_CP"/>
    <property type="match status" value="1"/>
</dbReference>
<dbReference type="InterPro" id="IPR006073">
    <property type="entry name" value="GTP-bd"/>
</dbReference>
<dbReference type="AlphaFoldDB" id="A0AAD9NRU6"/>
<dbReference type="InterPro" id="IPR027417">
    <property type="entry name" value="P-loop_NTPase"/>
</dbReference>
<evidence type="ECO:0000256" key="2">
    <source>
        <dbReference type="ARBA" id="ARBA00022490"/>
    </source>
</evidence>
<organism evidence="9 10">
    <name type="scientific">Ridgeia piscesae</name>
    <name type="common">Tubeworm</name>
    <dbReference type="NCBI Taxonomy" id="27915"/>
    <lineage>
        <taxon>Eukaryota</taxon>
        <taxon>Metazoa</taxon>
        <taxon>Spiralia</taxon>
        <taxon>Lophotrochozoa</taxon>
        <taxon>Annelida</taxon>
        <taxon>Polychaeta</taxon>
        <taxon>Sedentaria</taxon>
        <taxon>Canalipalpata</taxon>
        <taxon>Sabellida</taxon>
        <taxon>Siboglinidae</taxon>
        <taxon>Ridgeia</taxon>
    </lineage>
</organism>
<keyword evidence="3" id="KW-0547">Nucleotide-binding</keyword>
<dbReference type="SUPFAM" id="SSF52540">
    <property type="entry name" value="P-loop containing nucleoside triphosphate hydrolases"/>
    <property type="match status" value="1"/>
</dbReference>
<dbReference type="Gene3D" id="3.40.50.300">
    <property type="entry name" value="P-loop containing nucleotide triphosphate hydrolases"/>
    <property type="match status" value="1"/>
</dbReference>
<comment type="caution">
    <text evidence="9">The sequence shown here is derived from an EMBL/GenBank/DDBJ whole genome shotgun (WGS) entry which is preliminary data.</text>
</comment>